<sequence>MPGSASPTNKSQGRTSGGTRKKQKQTGKSSQVTPNNDNTSEIVAKSIDIQEGSEVPTLNEAINSDHEFCPQDNVEPQVCMEPHRIQVSYAIDAARKILCPGELFTGNDLRWGAITSREMQVCLVCLTDEKGRDNQLTHHEILSHVYNNHLGGYAALWAQDWCSEYVNENDYGELCYQKPIQPPLVKDFITKFNTRFDVVHNSGLLVTELKSLKQREPLYQYIERCQFLGEAYFCRCEGEEYELRKQIALEYFKDGLYHSYAYLIPESWEDIEKLKPFMAIDKAIIDEYRQWHKHHPGNRGANKGRRGSGSGSGGRRGQSY</sequence>
<evidence type="ECO:0000313" key="3">
    <source>
        <dbReference type="Proteomes" id="UP000011777"/>
    </source>
</evidence>
<comment type="caution">
    <text evidence="2">The sequence shown here is derived from an EMBL/GenBank/DDBJ whole genome shotgun (WGS) entry which is preliminary data.</text>
</comment>
<keyword evidence="3" id="KW-1185">Reference proteome</keyword>
<feature type="compositionally biased region" description="Basic residues" evidence="1">
    <location>
        <begin position="294"/>
        <end position="306"/>
    </location>
</feature>
<gene>
    <name evidence="2" type="ORF">G210_0983</name>
</gene>
<dbReference type="EMBL" id="AOGT01001111">
    <property type="protein sequence ID" value="EMG48449.1"/>
    <property type="molecule type" value="Genomic_DNA"/>
</dbReference>
<keyword evidence="2" id="KW-0030">Aminoacyl-tRNA synthetase</keyword>
<keyword evidence="2" id="KW-0436">Ligase</keyword>
<proteinExistence type="predicted"/>
<reference evidence="2 3" key="1">
    <citation type="submission" date="2013-02" db="EMBL/GenBank/DDBJ databases">
        <title>Genome sequence of Candida maltosa Xu316, a potential industrial strain for xylitol and ethanol production.</title>
        <authorList>
            <person name="Yu J."/>
            <person name="Wang Q."/>
            <person name="Geng X."/>
            <person name="Bao W."/>
            <person name="He P."/>
            <person name="Cai J."/>
        </authorList>
    </citation>
    <scope>NUCLEOTIDE SEQUENCE [LARGE SCALE GENOMIC DNA]</scope>
    <source>
        <strain evidence="3">Xu316</strain>
    </source>
</reference>
<name>M3K151_CANMX</name>
<evidence type="ECO:0000313" key="2">
    <source>
        <dbReference type="EMBL" id="EMG48449.1"/>
    </source>
</evidence>
<dbReference type="Proteomes" id="UP000011777">
    <property type="component" value="Unassembled WGS sequence"/>
</dbReference>
<organism evidence="2 3">
    <name type="scientific">Candida maltosa (strain Xu316)</name>
    <name type="common">Yeast</name>
    <dbReference type="NCBI Taxonomy" id="1245528"/>
    <lineage>
        <taxon>Eukaryota</taxon>
        <taxon>Fungi</taxon>
        <taxon>Dikarya</taxon>
        <taxon>Ascomycota</taxon>
        <taxon>Saccharomycotina</taxon>
        <taxon>Pichiomycetes</taxon>
        <taxon>Debaryomycetaceae</taxon>
        <taxon>Candida/Lodderomyces clade</taxon>
        <taxon>Candida</taxon>
    </lineage>
</organism>
<dbReference type="HOGENOM" id="CLU_868775_0_0_1"/>
<feature type="compositionally biased region" description="Gly residues" evidence="1">
    <location>
        <begin position="307"/>
        <end position="320"/>
    </location>
</feature>
<feature type="compositionally biased region" description="Polar residues" evidence="1">
    <location>
        <begin position="1"/>
        <end position="14"/>
    </location>
</feature>
<evidence type="ECO:0000256" key="1">
    <source>
        <dbReference type="SAM" id="MobiDB-lite"/>
    </source>
</evidence>
<dbReference type="GO" id="GO:0004812">
    <property type="term" value="F:aminoacyl-tRNA ligase activity"/>
    <property type="evidence" value="ECO:0007669"/>
    <property type="project" value="UniProtKB-KW"/>
</dbReference>
<feature type="region of interest" description="Disordered" evidence="1">
    <location>
        <begin position="1"/>
        <end position="41"/>
    </location>
</feature>
<feature type="compositionally biased region" description="Polar residues" evidence="1">
    <location>
        <begin position="32"/>
        <end position="41"/>
    </location>
</feature>
<feature type="region of interest" description="Disordered" evidence="1">
    <location>
        <begin position="294"/>
        <end position="320"/>
    </location>
</feature>
<protein>
    <submittedName>
        <fullName evidence="2">Tyrosyl-tRNA synthetase</fullName>
    </submittedName>
</protein>
<accession>M3K151</accession>
<dbReference type="AlphaFoldDB" id="M3K151"/>